<feature type="coiled-coil region" evidence="1">
    <location>
        <begin position="383"/>
        <end position="437"/>
    </location>
</feature>
<dbReference type="InterPro" id="IPR038109">
    <property type="entry name" value="DNA_bind_recomb_sf"/>
</dbReference>
<proteinExistence type="predicted"/>
<dbReference type="InterPro" id="IPR036162">
    <property type="entry name" value="Resolvase-like_N_sf"/>
</dbReference>
<feature type="domain" description="Recombinase" evidence="3">
    <location>
        <begin position="154"/>
        <end position="280"/>
    </location>
</feature>
<dbReference type="GO" id="GO:0003677">
    <property type="term" value="F:DNA binding"/>
    <property type="evidence" value="ECO:0007669"/>
    <property type="project" value="InterPro"/>
</dbReference>
<dbReference type="OrthoDB" id="1094757at2"/>
<accession>A0A9D2WSL4</accession>
<dbReference type="PANTHER" id="PTHR30461">
    <property type="entry name" value="DNA-INVERTASE FROM LAMBDOID PROPHAGE"/>
    <property type="match status" value="1"/>
</dbReference>
<evidence type="ECO:0000259" key="3">
    <source>
        <dbReference type="PROSITE" id="PS51737"/>
    </source>
</evidence>
<dbReference type="RefSeq" id="WP_161821281.1">
    <property type="nucleotide sequence ID" value="NZ_LSRS01000002.1"/>
</dbReference>
<evidence type="ECO:0000259" key="2">
    <source>
        <dbReference type="PROSITE" id="PS51736"/>
    </source>
</evidence>
<dbReference type="PANTHER" id="PTHR30461:SF23">
    <property type="entry name" value="DNA RECOMBINASE-RELATED"/>
    <property type="match status" value="1"/>
</dbReference>
<dbReference type="EMBL" id="LSRS01000002">
    <property type="protein sequence ID" value="KAF1086151.1"/>
    <property type="molecule type" value="Genomic_DNA"/>
</dbReference>
<comment type="caution">
    <text evidence="4">The sequence shown here is derived from an EMBL/GenBank/DDBJ whole genome shotgun (WGS) entry which is preliminary data.</text>
</comment>
<evidence type="ECO:0000313" key="4">
    <source>
        <dbReference type="EMBL" id="KAF1086151.1"/>
    </source>
</evidence>
<dbReference type="AlphaFoldDB" id="A0A9D2WSL4"/>
<dbReference type="InterPro" id="IPR050639">
    <property type="entry name" value="SSR_resolvase"/>
</dbReference>
<sequence length="502" mass="57708">MKAVIYARFSSDNQREESITAQVRACTEYCKNKGYIVTKTYTDEARSALTDDRPQFQKMIQDARDGLFDALIIHKLDRFARNRYDSALYKRELRRAGVKIESVLERLDDSPESILLESLLEGLAEYYSKNLGREAMKGMKETALQAKHCGGTPPLGLDVNPERHYIINEYEAKAVRLIFEMYDNGFGYDRIIDELNTFGYRTKRGGPFGKNSLHEILKNEKYIGVYTFNKRQGRTADGRKNNRRQKSKDEIIRISGAIPPIIDEDLFNRVQERMLKRKHNPEKARQKAKTTFLLTGQVFCGVCGTAYIGNTATNNGTRYSYYECGARDRTRTCTNRRIRKNALEGIVLDEIDKSIFSLAVRPALVNKIIDFYSQFFSQTNNEAKHLEKEFKRVQVAINNLLQVIERGQASEALLEQLSKREQEAALLQQELDKIEARTAITLTKKDIERYLEDLYERFSDKQNEELLKPLVQQFVNNVTVFEDEIEVVLKLFLVTNGGGGGS</sequence>
<dbReference type="InterPro" id="IPR011109">
    <property type="entry name" value="DNA_bind_recombinase_dom"/>
</dbReference>
<dbReference type="PROSITE" id="PS51737">
    <property type="entry name" value="RECOMBINASE_DNA_BIND"/>
    <property type="match status" value="1"/>
</dbReference>
<organism evidence="4 5">
    <name type="scientific">Sporotomaculum syntrophicum</name>
    <dbReference type="NCBI Taxonomy" id="182264"/>
    <lineage>
        <taxon>Bacteria</taxon>
        <taxon>Bacillati</taxon>
        <taxon>Bacillota</taxon>
        <taxon>Clostridia</taxon>
        <taxon>Eubacteriales</taxon>
        <taxon>Desulfallaceae</taxon>
        <taxon>Sporotomaculum</taxon>
    </lineage>
</organism>
<dbReference type="GO" id="GO:0000150">
    <property type="term" value="F:DNA strand exchange activity"/>
    <property type="evidence" value="ECO:0007669"/>
    <property type="project" value="InterPro"/>
</dbReference>
<dbReference type="Gene3D" id="3.90.1750.20">
    <property type="entry name" value="Putative Large Serine Recombinase, Chain B, Domain 2"/>
    <property type="match status" value="1"/>
</dbReference>
<reference evidence="4" key="1">
    <citation type="submission" date="2016-02" db="EMBL/GenBank/DDBJ databases">
        <title>Draft Genome Sequence of Sporotomaculum syntrophicum Strain FB, a Syntrophic Benzoate Degrader.</title>
        <authorList>
            <person name="Nobu M.K."/>
            <person name="Narihiro T."/>
            <person name="Qiu Y.-L."/>
            <person name="Ohashi A."/>
            <person name="Liu W.-T."/>
            <person name="Yuji S."/>
        </authorList>
    </citation>
    <scope>NUCLEOTIDE SEQUENCE</scope>
    <source>
        <strain evidence="4">FB</strain>
    </source>
</reference>
<evidence type="ECO:0000256" key="1">
    <source>
        <dbReference type="SAM" id="Coils"/>
    </source>
</evidence>
<dbReference type="SUPFAM" id="SSF53041">
    <property type="entry name" value="Resolvase-like"/>
    <property type="match status" value="1"/>
</dbReference>
<gene>
    <name evidence="4" type="ORF">SPSYN_00892</name>
</gene>
<dbReference type="SMART" id="SM00857">
    <property type="entry name" value="Resolvase"/>
    <property type="match status" value="1"/>
</dbReference>
<keyword evidence="5" id="KW-1185">Reference proteome</keyword>
<dbReference type="InterPro" id="IPR006119">
    <property type="entry name" value="Resolv_N"/>
</dbReference>
<dbReference type="CDD" id="cd00338">
    <property type="entry name" value="Ser_Recombinase"/>
    <property type="match status" value="1"/>
</dbReference>
<dbReference type="Pfam" id="PF00239">
    <property type="entry name" value="Resolvase"/>
    <property type="match status" value="1"/>
</dbReference>
<dbReference type="PROSITE" id="PS51736">
    <property type="entry name" value="RECOMBINASES_3"/>
    <property type="match status" value="1"/>
</dbReference>
<dbReference type="Pfam" id="PF13408">
    <property type="entry name" value="Zn_ribbon_recom"/>
    <property type="match status" value="1"/>
</dbReference>
<evidence type="ECO:0000313" key="5">
    <source>
        <dbReference type="Proteomes" id="UP000798488"/>
    </source>
</evidence>
<evidence type="ECO:0008006" key="6">
    <source>
        <dbReference type="Google" id="ProtNLM"/>
    </source>
</evidence>
<name>A0A9D2WSL4_9FIRM</name>
<keyword evidence="1" id="KW-0175">Coiled coil</keyword>
<dbReference type="InterPro" id="IPR025827">
    <property type="entry name" value="Zn_ribbon_recom_dom"/>
</dbReference>
<protein>
    <recommendedName>
        <fullName evidence="6">Recombinase family protein</fullName>
    </recommendedName>
</protein>
<dbReference type="Proteomes" id="UP000798488">
    <property type="component" value="Unassembled WGS sequence"/>
</dbReference>
<dbReference type="Gene3D" id="3.40.50.1390">
    <property type="entry name" value="Resolvase, N-terminal catalytic domain"/>
    <property type="match status" value="1"/>
</dbReference>
<dbReference type="Pfam" id="PF07508">
    <property type="entry name" value="Recombinase"/>
    <property type="match status" value="1"/>
</dbReference>
<feature type="domain" description="Resolvase/invertase-type recombinase catalytic" evidence="2">
    <location>
        <begin position="2"/>
        <end position="150"/>
    </location>
</feature>